<dbReference type="PANTHER" id="PTHR47027:SF20">
    <property type="entry name" value="REVERSE TRANSCRIPTASE-LIKE PROTEIN WITH RNA-DIRECTED DNA POLYMERASE DOMAIN"/>
    <property type="match status" value="1"/>
</dbReference>
<evidence type="ECO:0000313" key="4">
    <source>
        <dbReference type="EMBL" id="CEK96302.1"/>
    </source>
</evidence>
<organism evidence="3">
    <name type="scientific">Arion vulgaris</name>
    <dbReference type="NCBI Taxonomy" id="1028688"/>
    <lineage>
        <taxon>Eukaryota</taxon>
        <taxon>Metazoa</taxon>
        <taxon>Spiralia</taxon>
        <taxon>Lophotrochozoa</taxon>
        <taxon>Mollusca</taxon>
        <taxon>Gastropoda</taxon>
        <taxon>Heterobranchia</taxon>
        <taxon>Euthyneura</taxon>
        <taxon>Panpulmonata</taxon>
        <taxon>Eupulmonata</taxon>
        <taxon>Stylommatophora</taxon>
        <taxon>Helicina</taxon>
        <taxon>Arionoidea</taxon>
        <taxon>Arionidae</taxon>
        <taxon>Arion</taxon>
    </lineage>
</organism>
<evidence type="ECO:0000313" key="1">
    <source>
        <dbReference type="EMBL" id="CEK96285.1"/>
    </source>
</evidence>
<dbReference type="EMBL" id="HACG01049424">
    <property type="protein sequence ID" value="CEK96289.1"/>
    <property type="molecule type" value="Transcribed_RNA"/>
</dbReference>
<sequence length="112" mass="13525">MRCLRRAAGVTIRDKIRNEEIRRRLDVKPVMQFIKEQQIKWFGHLTRMPWYRLPQRATQKKYNEYKARGRPRKRWSDGIKNSLTNMNISLQSALKQAHTRSLRFTPNTSIKK</sequence>
<name>A0A0B7BSS4_9EUPU</name>
<evidence type="ECO:0008006" key="5">
    <source>
        <dbReference type="Google" id="ProtNLM"/>
    </source>
</evidence>
<dbReference type="PANTHER" id="PTHR47027">
    <property type="entry name" value="REVERSE TRANSCRIPTASE DOMAIN-CONTAINING PROTEIN"/>
    <property type="match status" value="1"/>
</dbReference>
<evidence type="ECO:0000313" key="2">
    <source>
        <dbReference type="EMBL" id="CEK96287.1"/>
    </source>
</evidence>
<accession>A0A0B7BSS4</accession>
<evidence type="ECO:0000313" key="3">
    <source>
        <dbReference type="EMBL" id="CEK96289.1"/>
    </source>
</evidence>
<reference evidence="3" key="1">
    <citation type="submission" date="2014-12" db="EMBL/GenBank/DDBJ databases">
        <title>Insight into the proteome of Arion vulgaris.</title>
        <authorList>
            <person name="Aradska J."/>
            <person name="Bulat T."/>
            <person name="Smidak R."/>
            <person name="Sarate P."/>
            <person name="Gangsoo J."/>
            <person name="Sialana F."/>
            <person name="Bilban M."/>
            <person name="Lubec G."/>
        </authorList>
    </citation>
    <scope>NUCLEOTIDE SEQUENCE</scope>
    <source>
        <tissue evidence="3">Skin</tissue>
    </source>
</reference>
<dbReference type="AlphaFoldDB" id="A0A0B7BSS4"/>
<dbReference type="EMBL" id="HACG01049437">
    <property type="protein sequence ID" value="CEK96302.1"/>
    <property type="molecule type" value="Transcribed_RNA"/>
</dbReference>
<gene>
    <name evidence="3" type="primary">ORF211391</name>
    <name evidence="1" type="synonym">ORF211372</name>
    <name evidence="2" type="synonym">ORF211383</name>
    <name evidence="4" type="synonym">ORF211465</name>
</gene>
<protein>
    <recommendedName>
        <fullName evidence="5">Endonuclease-reverse transcriptase</fullName>
    </recommendedName>
</protein>
<dbReference type="EMBL" id="HACG01049422">
    <property type="protein sequence ID" value="CEK96287.1"/>
    <property type="molecule type" value="Transcribed_RNA"/>
</dbReference>
<proteinExistence type="predicted"/>
<dbReference type="EMBL" id="HACG01049420">
    <property type="protein sequence ID" value="CEK96285.1"/>
    <property type="molecule type" value="Transcribed_RNA"/>
</dbReference>